<dbReference type="STRING" id="154538.A0A1M2W3W2"/>
<sequence length="294" mass="31390">MSASPAPRKSNNVATFAGAVGGSVGLLAVLALSLAISIYRRRVRAARRDRHFRQTQNVDFDAESFHTEASEDSPPMAGPAPFVPRYFPGTVVPAPPPPYSPPSEQTQALLAGASPISSPLWAPPRLPAPGEDTSYADRPPPTPPPLPEDGFEDYFASPSFPQSISSPIPAMLAGYAPVSTSAPTSASPVPRHANGPESRGVYATATPPTRPREDSDSWSQRSDWSDRPPSFASQAPPLIPLPPPQPQEGSQGQGDGGMEGGAQRQEQQVVEEQQQERQRTSDEDRNSVRSARSR</sequence>
<feature type="region of interest" description="Disordered" evidence="1">
    <location>
        <begin position="63"/>
        <end position="82"/>
    </location>
</feature>
<dbReference type="EMBL" id="MNAD01000288">
    <property type="protein sequence ID" value="OJT14452.1"/>
    <property type="molecule type" value="Genomic_DNA"/>
</dbReference>
<evidence type="ECO:0000256" key="1">
    <source>
        <dbReference type="SAM" id="MobiDB-lite"/>
    </source>
</evidence>
<feature type="compositionally biased region" description="Pro residues" evidence="1">
    <location>
        <begin position="237"/>
        <end position="246"/>
    </location>
</feature>
<dbReference type="Proteomes" id="UP000184267">
    <property type="component" value="Unassembled WGS sequence"/>
</dbReference>
<dbReference type="OMA" id="PRHANGP"/>
<reference evidence="3 4" key="1">
    <citation type="submission" date="2016-10" db="EMBL/GenBank/DDBJ databases">
        <title>Genome sequence of the basidiomycete white-rot fungus Trametes pubescens.</title>
        <authorList>
            <person name="Makela M.R."/>
            <person name="Granchi Z."/>
            <person name="Peng M."/>
            <person name="De Vries R.P."/>
            <person name="Grigoriev I."/>
            <person name="Riley R."/>
            <person name="Hilden K."/>
        </authorList>
    </citation>
    <scope>NUCLEOTIDE SEQUENCE [LARGE SCALE GENOMIC DNA]</scope>
    <source>
        <strain evidence="3 4">FBCC735</strain>
    </source>
</reference>
<comment type="caution">
    <text evidence="3">The sequence shown here is derived from an EMBL/GenBank/DDBJ whole genome shotgun (WGS) entry which is preliminary data.</text>
</comment>
<keyword evidence="2" id="KW-0812">Transmembrane</keyword>
<evidence type="ECO:0000313" key="3">
    <source>
        <dbReference type="EMBL" id="OJT14452.1"/>
    </source>
</evidence>
<dbReference type="OrthoDB" id="3265715at2759"/>
<keyword evidence="2" id="KW-0472">Membrane</keyword>
<dbReference type="AlphaFoldDB" id="A0A1M2W3W2"/>
<feature type="transmembrane region" description="Helical" evidence="2">
    <location>
        <begin position="16"/>
        <end position="39"/>
    </location>
</feature>
<feature type="compositionally biased region" description="Pro residues" evidence="1">
    <location>
        <begin position="138"/>
        <end position="147"/>
    </location>
</feature>
<feature type="compositionally biased region" description="Low complexity" evidence="1">
    <location>
        <begin position="155"/>
        <end position="190"/>
    </location>
</feature>
<protein>
    <submittedName>
        <fullName evidence="3">Uncharacterized protein</fullName>
    </submittedName>
</protein>
<feature type="compositionally biased region" description="Basic and acidic residues" evidence="1">
    <location>
        <begin position="274"/>
        <end position="287"/>
    </location>
</feature>
<accession>A0A1M2W3W2</accession>
<gene>
    <name evidence="3" type="ORF">TRAPUB_9030</name>
</gene>
<evidence type="ECO:0000256" key="2">
    <source>
        <dbReference type="SAM" id="Phobius"/>
    </source>
</evidence>
<evidence type="ECO:0000313" key="4">
    <source>
        <dbReference type="Proteomes" id="UP000184267"/>
    </source>
</evidence>
<feature type="compositionally biased region" description="Low complexity" evidence="1">
    <location>
        <begin position="261"/>
        <end position="272"/>
    </location>
</feature>
<keyword evidence="2" id="KW-1133">Transmembrane helix</keyword>
<keyword evidence="4" id="KW-1185">Reference proteome</keyword>
<feature type="compositionally biased region" description="Gly residues" evidence="1">
    <location>
        <begin position="251"/>
        <end position="260"/>
    </location>
</feature>
<organism evidence="3 4">
    <name type="scientific">Trametes pubescens</name>
    <name type="common">White-rot fungus</name>
    <dbReference type="NCBI Taxonomy" id="154538"/>
    <lineage>
        <taxon>Eukaryota</taxon>
        <taxon>Fungi</taxon>
        <taxon>Dikarya</taxon>
        <taxon>Basidiomycota</taxon>
        <taxon>Agaricomycotina</taxon>
        <taxon>Agaricomycetes</taxon>
        <taxon>Polyporales</taxon>
        <taxon>Polyporaceae</taxon>
        <taxon>Trametes</taxon>
    </lineage>
</organism>
<feature type="region of interest" description="Disordered" evidence="1">
    <location>
        <begin position="120"/>
        <end position="294"/>
    </location>
</feature>
<proteinExistence type="predicted"/>
<name>A0A1M2W3W2_TRAPU</name>